<dbReference type="Gene3D" id="3.30.70.330">
    <property type="match status" value="1"/>
</dbReference>
<dbReference type="GO" id="GO:0003723">
    <property type="term" value="F:RNA binding"/>
    <property type="evidence" value="ECO:0007669"/>
    <property type="project" value="UniProtKB-UniRule"/>
</dbReference>
<evidence type="ECO:0000256" key="1">
    <source>
        <dbReference type="ARBA" id="ARBA00022884"/>
    </source>
</evidence>
<dbReference type="PROSITE" id="PS50102">
    <property type="entry name" value="RRM"/>
    <property type="match status" value="1"/>
</dbReference>
<name>A0A1D1ZJK4_9ARAE</name>
<dbReference type="InterPro" id="IPR052462">
    <property type="entry name" value="SLIRP/GR-RBP-like"/>
</dbReference>
<protein>
    <submittedName>
        <fullName evidence="4">Multiple RNA-binding domain-containing protein 1</fullName>
    </submittedName>
</protein>
<dbReference type="CDD" id="cd00590">
    <property type="entry name" value="RRM_SF"/>
    <property type="match status" value="1"/>
</dbReference>
<feature type="domain" description="RRM" evidence="3">
    <location>
        <begin position="67"/>
        <end position="145"/>
    </location>
</feature>
<feature type="non-terminal residue" evidence="4">
    <location>
        <position position="1"/>
    </location>
</feature>
<keyword evidence="1 2" id="KW-0694">RNA-binding</keyword>
<dbReference type="PANTHER" id="PTHR48027">
    <property type="entry name" value="HETEROGENEOUS NUCLEAR RIBONUCLEOPROTEIN 87F-RELATED"/>
    <property type="match status" value="1"/>
</dbReference>
<gene>
    <name evidence="4" type="primary">mrd1_1</name>
    <name evidence="4" type="ORF">g.68013</name>
</gene>
<reference evidence="4" key="1">
    <citation type="submission" date="2015-07" db="EMBL/GenBank/DDBJ databases">
        <title>Transcriptome Assembly of Anthurium amnicola.</title>
        <authorList>
            <person name="Suzuki J."/>
        </authorList>
    </citation>
    <scope>NUCLEOTIDE SEQUENCE</scope>
</reference>
<sequence length="169" mass="18329">ANSTLDAGEGQDGGAAARHLCLAMLGRVAQLIPANPLVYPNSSFPARPQPRACCPKASHGQDFPSASRVFVRNLSYSISESSLKNVFSDFGKIVEVKFARDEDTKKSKGYAFVQYSCQDDAVLAIEHMDRKIIDGRALSVEIAKPINNRFAGYPISSGPPQQSTQKPKE</sequence>
<dbReference type="AlphaFoldDB" id="A0A1D1ZJK4"/>
<evidence type="ECO:0000259" key="3">
    <source>
        <dbReference type="PROSITE" id="PS50102"/>
    </source>
</evidence>
<accession>A0A1D1ZJK4</accession>
<evidence type="ECO:0000256" key="2">
    <source>
        <dbReference type="PROSITE-ProRule" id="PRU00176"/>
    </source>
</evidence>
<dbReference type="InterPro" id="IPR035979">
    <property type="entry name" value="RBD_domain_sf"/>
</dbReference>
<dbReference type="SUPFAM" id="SSF54928">
    <property type="entry name" value="RNA-binding domain, RBD"/>
    <property type="match status" value="1"/>
</dbReference>
<dbReference type="EMBL" id="GDJX01000794">
    <property type="protein sequence ID" value="JAT67142.1"/>
    <property type="molecule type" value="Transcribed_RNA"/>
</dbReference>
<proteinExistence type="predicted"/>
<organism evidence="4">
    <name type="scientific">Anthurium amnicola</name>
    <dbReference type="NCBI Taxonomy" id="1678845"/>
    <lineage>
        <taxon>Eukaryota</taxon>
        <taxon>Viridiplantae</taxon>
        <taxon>Streptophyta</taxon>
        <taxon>Embryophyta</taxon>
        <taxon>Tracheophyta</taxon>
        <taxon>Spermatophyta</taxon>
        <taxon>Magnoliopsida</taxon>
        <taxon>Liliopsida</taxon>
        <taxon>Araceae</taxon>
        <taxon>Pothoideae</taxon>
        <taxon>Potheae</taxon>
        <taxon>Anthurium</taxon>
    </lineage>
</organism>
<dbReference type="InterPro" id="IPR012677">
    <property type="entry name" value="Nucleotide-bd_a/b_plait_sf"/>
</dbReference>
<dbReference type="Pfam" id="PF00076">
    <property type="entry name" value="RRM_1"/>
    <property type="match status" value="1"/>
</dbReference>
<evidence type="ECO:0000313" key="4">
    <source>
        <dbReference type="EMBL" id="JAT67142.1"/>
    </source>
</evidence>
<dbReference type="SMART" id="SM00360">
    <property type="entry name" value="RRM"/>
    <property type="match status" value="1"/>
</dbReference>
<dbReference type="InterPro" id="IPR000504">
    <property type="entry name" value="RRM_dom"/>
</dbReference>